<dbReference type="EnsemblPlants" id="OB07G15640.1">
    <property type="protein sequence ID" value="OB07G15640.1"/>
    <property type="gene ID" value="OB07G15640"/>
</dbReference>
<keyword evidence="2" id="KW-1185">Reference proteome</keyword>
<name>J3MJI2_ORYBR</name>
<proteinExistence type="predicted"/>
<organism evidence="1">
    <name type="scientific">Oryza brachyantha</name>
    <name type="common">malo sina</name>
    <dbReference type="NCBI Taxonomy" id="4533"/>
    <lineage>
        <taxon>Eukaryota</taxon>
        <taxon>Viridiplantae</taxon>
        <taxon>Streptophyta</taxon>
        <taxon>Embryophyta</taxon>
        <taxon>Tracheophyta</taxon>
        <taxon>Spermatophyta</taxon>
        <taxon>Magnoliopsida</taxon>
        <taxon>Liliopsida</taxon>
        <taxon>Poales</taxon>
        <taxon>Poaceae</taxon>
        <taxon>BOP clade</taxon>
        <taxon>Oryzoideae</taxon>
        <taxon>Oryzeae</taxon>
        <taxon>Oryzinae</taxon>
        <taxon>Oryza</taxon>
    </lineage>
</organism>
<sequence>MERNIPKSGFPGCIANLWLFGSLLLDDFKGGTNNRPGVRLLGGAAPLLDSLSMNILLVLLPVHGRPCKLGRLQTVVEV</sequence>
<dbReference type="HOGENOM" id="CLU_2629156_0_0_1"/>
<dbReference type="Proteomes" id="UP000006038">
    <property type="component" value="Chromosome 7"/>
</dbReference>
<dbReference type="Gramene" id="OB07G15640.1">
    <property type="protein sequence ID" value="OB07G15640.1"/>
    <property type="gene ID" value="OB07G15640"/>
</dbReference>
<evidence type="ECO:0000313" key="2">
    <source>
        <dbReference type="Proteomes" id="UP000006038"/>
    </source>
</evidence>
<reference evidence="1" key="1">
    <citation type="journal article" date="2013" name="Nat. Commun.">
        <title>Whole-genome sequencing of Oryza brachyantha reveals mechanisms underlying Oryza genome evolution.</title>
        <authorList>
            <person name="Chen J."/>
            <person name="Huang Q."/>
            <person name="Gao D."/>
            <person name="Wang J."/>
            <person name="Lang Y."/>
            <person name="Liu T."/>
            <person name="Li B."/>
            <person name="Bai Z."/>
            <person name="Luis Goicoechea J."/>
            <person name="Liang C."/>
            <person name="Chen C."/>
            <person name="Zhang W."/>
            <person name="Sun S."/>
            <person name="Liao Y."/>
            <person name="Zhang X."/>
            <person name="Yang L."/>
            <person name="Song C."/>
            <person name="Wang M."/>
            <person name="Shi J."/>
            <person name="Liu G."/>
            <person name="Liu J."/>
            <person name="Zhou H."/>
            <person name="Zhou W."/>
            <person name="Yu Q."/>
            <person name="An N."/>
            <person name="Chen Y."/>
            <person name="Cai Q."/>
            <person name="Wang B."/>
            <person name="Liu B."/>
            <person name="Min J."/>
            <person name="Huang Y."/>
            <person name="Wu H."/>
            <person name="Li Z."/>
            <person name="Zhang Y."/>
            <person name="Yin Y."/>
            <person name="Song W."/>
            <person name="Jiang J."/>
            <person name="Jackson S.A."/>
            <person name="Wing R.A."/>
            <person name="Wang J."/>
            <person name="Chen M."/>
        </authorList>
    </citation>
    <scope>NUCLEOTIDE SEQUENCE [LARGE SCALE GENOMIC DNA]</scope>
    <source>
        <strain evidence="1">cv. IRGC 101232</strain>
    </source>
</reference>
<protein>
    <submittedName>
        <fullName evidence="1">Uncharacterized protein</fullName>
    </submittedName>
</protein>
<accession>J3MJI2</accession>
<dbReference type="AlphaFoldDB" id="J3MJI2"/>
<reference evidence="1" key="2">
    <citation type="submission" date="2013-04" db="UniProtKB">
        <authorList>
            <consortium name="EnsemblPlants"/>
        </authorList>
    </citation>
    <scope>IDENTIFICATION</scope>
</reference>
<evidence type="ECO:0000313" key="1">
    <source>
        <dbReference type="EnsemblPlants" id="OB07G15640.1"/>
    </source>
</evidence>